<protein>
    <submittedName>
        <fullName evidence="1">Uncharacterized protein</fullName>
    </submittedName>
</protein>
<gene>
    <name evidence="1" type="ORF">LITE_LOCUS46625</name>
</gene>
<organism evidence="1 2">
    <name type="scientific">Linum tenue</name>
    <dbReference type="NCBI Taxonomy" id="586396"/>
    <lineage>
        <taxon>Eukaryota</taxon>
        <taxon>Viridiplantae</taxon>
        <taxon>Streptophyta</taxon>
        <taxon>Embryophyta</taxon>
        <taxon>Tracheophyta</taxon>
        <taxon>Spermatophyta</taxon>
        <taxon>Magnoliopsida</taxon>
        <taxon>eudicotyledons</taxon>
        <taxon>Gunneridae</taxon>
        <taxon>Pentapetalae</taxon>
        <taxon>rosids</taxon>
        <taxon>fabids</taxon>
        <taxon>Malpighiales</taxon>
        <taxon>Linaceae</taxon>
        <taxon>Linum</taxon>
    </lineage>
</organism>
<sequence length="100" mass="11936">MLILGDFLRFLVPFRDSDLPLVFLFMVCERGRKGATAGNLRFRRGRRQSRRGLETLLVIQIRRNRFVNCRHLKFPTQSIWRHKMNLDEDDLIEDRVVVGH</sequence>
<evidence type="ECO:0000313" key="1">
    <source>
        <dbReference type="EMBL" id="CAI0552868.1"/>
    </source>
</evidence>
<accession>A0AAV0R8Z0</accession>
<keyword evidence="2" id="KW-1185">Reference proteome</keyword>
<reference evidence="1" key="1">
    <citation type="submission" date="2022-08" db="EMBL/GenBank/DDBJ databases">
        <authorList>
            <person name="Gutierrez-Valencia J."/>
        </authorList>
    </citation>
    <scope>NUCLEOTIDE SEQUENCE</scope>
</reference>
<dbReference type="EMBL" id="CAMGYJ010000010">
    <property type="protein sequence ID" value="CAI0552868.1"/>
    <property type="molecule type" value="Genomic_DNA"/>
</dbReference>
<evidence type="ECO:0000313" key="2">
    <source>
        <dbReference type="Proteomes" id="UP001154282"/>
    </source>
</evidence>
<dbReference type="AlphaFoldDB" id="A0AAV0R8Z0"/>
<comment type="caution">
    <text evidence="1">The sequence shown here is derived from an EMBL/GenBank/DDBJ whole genome shotgun (WGS) entry which is preliminary data.</text>
</comment>
<proteinExistence type="predicted"/>
<name>A0AAV0R8Z0_9ROSI</name>
<dbReference type="Proteomes" id="UP001154282">
    <property type="component" value="Unassembled WGS sequence"/>
</dbReference>